<organism evidence="2 3">
    <name type="scientific">Varunaivibrio sulfuroxidans</name>
    <dbReference type="NCBI Taxonomy" id="1773489"/>
    <lineage>
        <taxon>Bacteria</taxon>
        <taxon>Pseudomonadati</taxon>
        <taxon>Pseudomonadota</taxon>
        <taxon>Alphaproteobacteria</taxon>
        <taxon>Rhodospirillales</taxon>
        <taxon>Magnetovibrionaceae</taxon>
        <taxon>Varunaivibrio</taxon>
    </lineage>
</organism>
<feature type="region of interest" description="Disordered" evidence="1">
    <location>
        <begin position="1"/>
        <end position="83"/>
    </location>
</feature>
<dbReference type="OrthoDB" id="7173889at2"/>
<sequence length="83" mass="9077">MAEIINLRRYRKAKARKTEDTQASVNRTFFGRTKKEKAAQDDATRRLKDLLDGHKIAPQEPPATPGSTPGGSPSNEGPPDDCA</sequence>
<proteinExistence type="predicted"/>
<dbReference type="Proteomes" id="UP000295304">
    <property type="component" value="Unassembled WGS sequence"/>
</dbReference>
<dbReference type="InterPro" id="IPR025227">
    <property type="entry name" value="DUF4169"/>
</dbReference>
<dbReference type="RefSeq" id="WP_132938173.1">
    <property type="nucleotide sequence ID" value="NZ_CP119676.1"/>
</dbReference>
<protein>
    <submittedName>
        <fullName evidence="2">Uncharacterized protein DUF4169</fullName>
    </submittedName>
</protein>
<dbReference type="Pfam" id="PF13770">
    <property type="entry name" value="DUF4169"/>
    <property type="match status" value="1"/>
</dbReference>
<feature type="compositionally biased region" description="Basic and acidic residues" evidence="1">
    <location>
        <begin position="36"/>
        <end position="57"/>
    </location>
</feature>
<accession>A0A4R3JDT3</accession>
<name>A0A4R3JDT3_9PROT</name>
<dbReference type="AlphaFoldDB" id="A0A4R3JDT3"/>
<feature type="compositionally biased region" description="Low complexity" evidence="1">
    <location>
        <begin position="65"/>
        <end position="77"/>
    </location>
</feature>
<gene>
    <name evidence="2" type="ORF">EDD55_102261</name>
</gene>
<dbReference type="EMBL" id="SLZW01000002">
    <property type="protein sequence ID" value="TCS64219.1"/>
    <property type="molecule type" value="Genomic_DNA"/>
</dbReference>
<keyword evidence="3" id="KW-1185">Reference proteome</keyword>
<evidence type="ECO:0000313" key="2">
    <source>
        <dbReference type="EMBL" id="TCS64219.1"/>
    </source>
</evidence>
<comment type="caution">
    <text evidence="2">The sequence shown here is derived from an EMBL/GenBank/DDBJ whole genome shotgun (WGS) entry which is preliminary data.</text>
</comment>
<evidence type="ECO:0000313" key="3">
    <source>
        <dbReference type="Proteomes" id="UP000295304"/>
    </source>
</evidence>
<reference evidence="2 3" key="1">
    <citation type="submission" date="2019-03" db="EMBL/GenBank/DDBJ databases">
        <title>Genomic Encyclopedia of Type Strains, Phase IV (KMG-IV): sequencing the most valuable type-strain genomes for metagenomic binning, comparative biology and taxonomic classification.</title>
        <authorList>
            <person name="Goeker M."/>
        </authorList>
    </citation>
    <scope>NUCLEOTIDE SEQUENCE [LARGE SCALE GENOMIC DNA]</scope>
    <source>
        <strain evidence="2 3">DSM 101688</strain>
    </source>
</reference>
<evidence type="ECO:0000256" key="1">
    <source>
        <dbReference type="SAM" id="MobiDB-lite"/>
    </source>
</evidence>